<name>A0A328AAX7_9CAUL</name>
<dbReference type="RefSeq" id="WP_111530414.1">
    <property type="nucleotide sequence ID" value="NZ_JBHRSG010000003.1"/>
</dbReference>
<evidence type="ECO:0000256" key="1">
    <source>
        <dbReference type="SAM" id="MobiDB-lite"/>
    </source>
</evidence>
<organism evidence="2 3">
    <name type="scientific">Phenylobacterium soli</name>
    <dbReference type="NCBI Taxonomy" id="2170551"/>
    <lineage>
        <taxon>Bacteria</taxon>
        <taxon>Pseudomonadati</taxon>
        <taxon>Pseudomonadota</taxon>
        <taxon>Alphaproteobacteria</taxon>
        <taxon>Caulobacterales</taxon>
        <taxon>Caulobacteraceae</taxon>
        <taxon>Phenylobacterium</taxon>
    </lineage>
</organism>
<dbReference type="AlphaFoldDB" id="A0A328AAX7"/>
<proteinExistence type="predicted"/>
<keyword evidence="3" id="KW-1185">Reference proteome</keyword>
<gene>
    <name evidence="2" type="ORF">DJ017_18730</name>
</gene>
<evidence type="ECO:0000313" key="2">
    <source>
        <dbReference type="EMBL" id="RAK51852.1"/>
    </source>
</evidence>
<feature type="region of interest" description="Disordered" evidence="1">
    <location>
        <begin position="154"/>
        <end position="210"/>
    </location>
</feature>
<evidence type="ECO:0000313" key="3">
    <source>
        <dbReference type="Proteomes" id="UP000249254"/>
    </source>
</evidence>
<dbReference type="Proteomes" id="UP000249254">
    <property type="component" value="Unassembled WGS sequence"/>
</dbReference>
<accession>A0A328AAX7</accession>
<dbReference type="EMBL" id="QFYQ01000002">
    <property type="protein sequence ID" value="RAK51852.1"/>
    <property type="molecule type" value="Genomic_DNA"/>
</dbReference>
<protein>
    <submittedName>
        <fullName evidence="2">Uncharacterized protein</fullName>
    </submittedName>
</protein>
<reference evidence="3" key="1">
    <citation type="submission" date="2018-05" db="EMBL/GenBank/DDBJ databases">
        <authorList>
            <person name="Li X."/>
        </authorList>
    </citation>
    <scope>NUCLEOTIDE SEQUENCE [LARGE SCALE GENOMIC DNA]</scope>
    <source>
        <strain evidence="3">LX32</strain>
    </source>
</reference>
<feature type="compositionally biased region" description="Basic and acidic residues" evidence="1">
    <location>
        <begin position="196"/>
        <end position="210"/>
    </location>
</feature>
<sequence length="210" mass="22805">MTSVAEIVAQQEEGLALLFERGLELALQVQADAMAAGTPDERARLALSFQRLSRSVRQTAALRTKLAAEAGRAERSEGAEVIQLHKVRVERRKDEVRAAVRRLIWTEAEGEAMAEDLKGDLEDLLEGEGLSEAFASEALETQVQRILDMLGIVPPGQGGEQAMPTEGVEACEPDRPAPQPPLRDSSPSGGALEGESFPRDNRDDGYWNST</sequence>
<comment type="caution">
    <text evidence="2">The sequence shown here is derived from an EMBL/GenBank/DDBJ whole genome shotgun (WGS) entry which is preliminary data.</text>
</comment>